<comment type="caution">
    <text evidence="2">The sequence shown here is derived from an EMBL/GenBank/DDBJ whole genome shotgun (WGS) entry which is preliminary data.</text>
</comment>
<evidence type="ECO:0000313" key="3">
    <source>
        <dbReference type="Proteomes" id="UP000236333"/>
    </source>
</evidence>
<keyword evidence="3" id="KW-1185">Reference proteome</keyword>
<gene>
    <name evidence="2" type="ORF">TSOC_011559</name>
</gene>
<feature type="compositionally biased region" description="Basic and acidic residues" evidence="1">
    <location>
        <begin position="78"/>
        <end position="89"/>
    </location>
</feature>
<organism evidence="2 3">
    <name type="scientific">Tetrabaena socialis</name>
    <dbReference type="NCBI Taxonomy" id="47790"/>
    <lineage>
        <taxon>Eukaryota</taxon>
        <taxon>Viridiplantae</taxon>
        <taxon>Chlorophyta</taxon>
        <taxon>core chlorophytes</taxon>
        <taxon>Chlorophyceae</taxon>
        <taxon>CS clade</taxon>
        <taxon>Chlamydomonadales</taxon>
        <taxon>Tetrabaenaceae</taxon>
        <taxon>Tetrabaena</taxon>
    </lineage>
</organism>
<dbReference type="AlphaFoldDB" id="A0A2J7ZQC0"/>
<accession>A0A2J7ZQC0</accession>
<evidence type="ECO:0000313" key="2">
    <source>
        <dbReference type="EMBL" id="PNH02461.1"/>
    </source>
</evidence>
<proteinExistence type="predicted"/>
<dbReference type="EMBL" id="PGGS01000650">
    <property type="protein sequence ID" value="PNH02461.1"/>
    <property type="molecule type" value="Genomic_DNA"/>
</dbReference>
<name>A0A2J7ZQC0_9CHLO</name>
<feature type="compositionally biased region" description="Pro residues" evidence="1">
    <location>
        <begin position="27"/>
        <end position="39"/>
    </location>
</feature>
<sequence length="114" mass="12891">MDGSQRPTAERACHPGGLLQTPARHGGPPPSPEVPPAPLPLYRHQQQARQAQLYEPEQQTGHPPLHHQQPEQSLARFRPQERRQQDRSRYQPLLGPFLLLWLKDSDSDDDAADA</sequence>
<dbReference type="Proteomes" id="UP000236333">
    <property type="component" value="Unassembled WGS sequence"/>
</dbReference>
<feature type="region of interest" description="Disordered" evidence="1">
    <location>
        <begin position="1"/>
        <end position="90"/>
    </location>
</feature>
<evidence type="ECO:0000256" key="1">
    <source>
        <dbReference type="SAM" id="MobiDB-lite"/>
    </source>
</evidence>
<protein>
    <submittedName>
        <fullName evidence="2">Uncharacterized protein</fullName>
    </submittedName>
</protein>
<reference evidence="2 3" key="1">
    <citation type="journal article" date="2017" name="Mol. Biol. Evol.">
        <title>The 4-celled Tetrabaena socialis nuclear genome reveals the essential components for genetic control of cell number at the origin of multicellularity in the volvocine lineage.</title>
        <authorList>
            <person name="Featherston J."/>
            <person name="Arakaki Y."/>
            <person name="Hanschen E.R."/>
            <person name="Ferris P.J."/>
            <person name="Michod R.E."/>
            <person name="Olson B.J.S.C."/>
            <person name="Nozaki H."/>
            <person name="Durand P.M."/>
        </authorList>
    </citation>
    <scope>NUCLEOTIDE SEQUENCE [LARGE SCALE GENOMIC DNA]</scope>
    <source>
        <strain evidence="2 3">NIES-571</strain>
    </source>
</reference>